<dbReference type="PANTHER" id="PTHR24320">
    <property type="entry name" value="RETINOL DEHYDROGENASE"/>
    <property type="match status" value="1"/>
</dbReference>
<protein>
    <submittedName>
        <fullName evidence="3">NAD(P)-dependent dehydrogenase (Short-subunit alcohol dehydrogenase family)</fullName>
    </submittedName>
</protein>
<name>A0ABU1J2S0_9BACL</name>
<dbReference type="InterPro" id="IPR020904">
    <property type="entry name" value="Sc_DH/Rdtase_CS"/>
</dbReference>
<dbReference type="InterPro" id="IPR002347">
    <property type="entry name" value="SDR_fam"/>
</dbReference>
<dbReference type="RefSeq" id="WP_188776021.1">
    <property type="nucleotide sequence ID" value="NZ_BMMB01000005.1"/>
</dbReference>
<dbReference type="SUPFAM" id="SSF51735">
    <property type="entry name" value="NAD(P)-binding Rossmann-fold domains"/>
    <property type="match status" value="1"/>
</dbReference>
<dbReference type="EMBL" id="JAVDQH010000018">
    <property type="protein sequence ID" value="MDR6245800.1"/>
    <property type="molecule type" value="Genomic_DNA"/>
</dbReference>
<dbReference type="Proteomes" id="UP001185028">
    <property type="component" value="Unassembled WGS sequence"/>
</dbReference>
<keyword evidence="2" id="KW-0560">Oxidoreductase</keyword>
<comment type="similarity">
    <text evidence="1">Belongs to the short-chain dehydrogenases/reductases (SDR) family.</text>
</comment>
<dbReference type="PANTHER" id="PTHR24320:SF148">
    <property type="entry name" value="NAD(P)-BINDING ROSSMANN-FOLD SUPERFAMILY PROTEIN"/>
    <property type="match status" value="1"/>
</dbReference>
<evidence type="ECO:0000256" key="1">
    <source>
        <dbReference type="ARBA" id="ARBA00006484"/>
    </source>
</evidence>
<comment type="caution">
    <text evidence="3">The sequence shown here is derived from an EMBL/GenBank/DDBJ whole genome shotgun (WGS) entry which is preliminary data.</text>
</comment>
<reference evidence="3 4" key="1">
    <citation type="submission" date="2023-07" db="EMBL/GenBank/DDBJ databases">
        <title>Genomic Encyclopedia of Type Strains, Phase IV (KMG-IV): sequencing the most valuable type-strain genomes for metagenomic binning, comparative biology and taxonomic classification.</title>
        <authorList>
            <person name="Goeker M."/>
        </authorList>
    </citation>
    <scope>NUCLEOTIDE SEQUENCE [LARGE SCALE GENOMIC DNA]</scope>
    <source>
        <strain evidence="3 4">DSM 22170</strain>
    </source>
</reference>
<organism evidence="3 4">
    <name type="scientific">Paenibacillus hunanensis</name>
    <dbReference type="NCBI Taxonomy" id="539262"/>
    <lineage>
        <taxon>Bacteria</taxon>
        <taxon>Bacillati</taxon>
        <taxon>Bacillota</taxon>
        <taxon>Bacilli</taxon>
        <taxon>Bacillales</taxon>
        <taxon>Paenibacillaceae</taxon>
        <taxon>Paenibacillus</taxon>
    </lineage>
</organism>
<sequence>MPTPPYIACITGANAGIGLELTRKLLREGWHVIAINRSDFSLADAPIQQAIQSRQLRPYIVTDLADYDHLRAVLHKIQQQEQRIDVLFNNAGRSFPELSYSPQGRELHYELMTVVPYIILMELRELLHRSTIRTVINTSTSAFQFTRHIDNATLQQPQTFRKLTGPYASSKLALSLWTQAAAPHVAREGIIIRSVDPGGNNTLRKDKPSGLPLLVKPLMKLFFPPPTHGAEQLYQGAMDSSIHHNQTGVFISKGKITKLKFSDQAQEIWEQVHRIYEQEFAQQEVSFK</sequence>
<dbReference type="InterPro" id="IPR036291">
    <property type="entry name" value="NAD(P)-bd_dom_sf"/>
</dbReference>
<dbReference type="PROSITE" id="PS00061">
    <property type="entry name" value="ADH_SHORT"/>
    <property type="match status" value="1"/>
</dbReference>
<keyword evidence="4" id="KW-1185">Reference proteome</keyword>
<evidence type="ECO:0000256" key="2">
    <source>
        <dbReference type="ARBA" id="ARBA00023002"/>
    </source>
</evidence>
<gene>
    <name evidence="3" type="ORF">JOC58_003716</name>
</gene>
<dbReference type="PRINTS" id="PR00081">
    <property type="entry name" value="GDHRDH"/>
</dbReference>
<proteinExistence type="inferred from homology"/>
<accession>A0ABU1J2S0</accession>
<evidence type="ECO:0000313" key="3">
    <source>
        <dbReference type="EMBL" id="MDR6245800.1"/>
    </source>
</evidence>
<dbReference type="Gene3D" id="3.40.50.720">
    <property type="entry name" value="NAD(P)-binding Rossmann-like Domain"/>
    <property type="match status" value="1"/>
</dbReference>
<dbReference type="Pfam" id="PF00106">
    <property type="entry name" value="adh_short"/>
    <property type="match status" value="1"/>
</dbReference>
<evidence type="ECO:0000313" key="4">
    <source>
        <dbReference type="Proteomes" id="UP001185028"/>
    </source>
</evidence>